<organism evidence="1 2">
    <name type="scientific">Helicobacter pylori GAM120Ai</name>
    <dbReference type="NCBI Taxonomy" id="1159029"/>
    <lineage>
        <taxon>Bacteria</taxon>
        <taxon>Pseudomonadati</taxon>
        <taxon>Campylobacterota</taxon>
        <taxon>Epsilonproteobacteria</taxon>
        <taxon>Campylobacterales</taxon>
        <taxon>Helicobacteraceae</taxon>
        <taxon>Helicobacter</taxon>
    </lineage>
</organism>
<gene>
    <name evidence="1" type="ORF">HMPREF1401_00881</name>
</gene>
<protein>
    <submittedName>
        <fullName evidence="1">Uncharacterized protein</fullName>
    </submittedName>
</protein>
<reference evidence="1 2" key="1">
    <citation type="submission" date="2012-11" db="EMBL/GenBank/DDBJ databases">
        <authorList>
            <person name="Weinstock G."/>
            <person name="Sodergren E."/>
            <person name="Lobos E.A."/>
            <person name="Fulton L."/>
            <person name="Fulton R."/>
            <person name="Courtney L."/>
            <person name="Fronick C."/>
            <person name="O'Laughlin M."/>
            <person name="Godfrey J."/>
            <person name="Wilson R.M."/>
            <person name="Miner T."/>
            <person name="Farmer C."/>
            <person name="Delehaunty K."/>
            <person name="Cordes M."/>
            <person name="Minx P."/>
            <person name="Tomlinson C."/>
            <person name="Chen J."/>
            <person name="Wollam A."/>
            <person name="Pepin K.H."/>
            <person name="Bhonagiri V."/>
            <person name="Zhang X."/>
            <person name="Suruliraj S."/>
            <person name="Antonio M."/>
            <person name="Secka O."/>
            <person name="Thomas J."/>
            <person name="Warren W."/>
            <person name="Mitreva M."/>
            <person name="Mardis E.R."/>
            <person name="Wilson R.K."/>
        </authorList>
    </citation>
    <scope>NUCLEOTIDE SEQUENCE [LARGE SCALE GENOMIC DNA]</scope>
    <source>
        <strain evidence="1 2">GAM120Ai</strain>
    </source>
</reference>
<comment type="caution">
    <text evidence="1">The sequence shown here is derived from an EMBL/GenBank/DDBJ whole genome shotgun (WGS) entry which is preliminary data.</text>
</comment>
<evidence type="ECO:0000313" key="2">
    <source>
        <dbReference type="Proteomes" id="UP000012012"/>
    </source>
</evidence>
<dbReference type="AlphaFoldDB" id="A0AAV3IF90"/>
<dbReference type="EMBL" id="APDF01000034">
    <property type="protein sequence ID" value="EMG95601.1"/>
    <property type="molecule type" value="Genomic_DNA"/>
</dbReference>
<accession>A0AAV3IF90</accession>
<name>A0AAV3IF90_HELPX</name>
<evidence type="ECO:0000313" key="1">
    <source>
        <dbReference type="EMBL" id="EMG95601.1"/>
    </source>
</evidence>
<sequence>MGEAFLSFSNFTYLHILAINSNERSFLNAYNFTYLHILATNSSNIAF</sequence>
<proteinExistence type="predicted"/>
<dbReference type="Proteomes" id="UP000012012">
    <property type="component" value="Unassembled WGS sequence"/>
</dbReference>